<dbReference type="Pfam" id="PF02786">
    <property type="entry name" value="CPSase_L_D2"/>
    <property type="match status" value="1"/>
</dbReference>
<evidence type="ECO:0000256" key="5">
    <source>
        <dbReference type="ARBA" id="ARBA00023211"/>
    </source>
</evidence>
<evidence type="ECO:0000256" key="4">
    <source>
        <dbReference type="ARBA" id="ARBA00022840"/>
    </source>
</evidence>
<feature type="domain" description="ATP-grasp" evidence="8">
    <location>
        <begin position="124"/>
        <end position="321"/>
    </location>
</feature>
<evidence type="ECO:0000259" key="9">
    <source>
        <dbReference type="PROSITE" id="PS50979"/>
    </source>
</evidence>
<evidence type="ECO:0000256" key="1">
    <source>
        <dbReference type="ARBA" id="ARBA00013263"/>
    </source>
</evidence>
<keyword evidence="11" id="KW-1185">Reference proteome</keyword>
<evidence type="ECO:0000256" key="6">
    <source>
        <dbReference type="ARBA" id="ARBA00023267"/>
    </source>
</evidence>
<evidence type="ECO:0000313" key="10">
    <source>
        <dbReference type="EMBL" id="MFB9770518.1"/>
    </source>
</evidence>
<keyword evidence="3 7" id="KW-0547">Nucleotide-binding</keyword>
<dbReference type="InterPro" id="IPR016185">
    <property type="entry name" value="PreATP-grasp_dom_sf"/>
</dbReference>
<dbReference type="InterPro" id="IPR005481">
    <property type="entry name" value="BC-like_N"/>
</dbReference>
<dbReference type="EMBL" id="JBHLZY010000026">
    <property type="protein sequence ID" value="MFB9770518.1"/>
    <property type="molecule type" value="Genomic_DNA"/>
</dbReference>
<reference evidence="10 11" key="1">
    <citation type="submission" date="2024-09" db="EMBL/GenBank/DDBJ databases">
        <authorList>
            <person name="Sun Q."/>
            <person name="Mori K."/>
        </authorList>
    </citation>
    <scope>NUCLEOTIDE SEQUENCE [LARGE SCALE GENOMIC DNA]</scope>
    <source>
        <strain evidence="10 11">TBRC 4576</strain>
    </source>
</reference>
<dbReference type="NCBIfam" id="NF006367">
    <property type="entry name" value="PRK08591.1"/>
    <property type="match status" value="1"/>
</dbReference>
<evidence type="ECO:0000313" key="11">
    <source>
        <dbReference type="Proteomes" id="UP001589691"/>
    </source>
</evidence>
<accession>A0ABV5WXW1</accession>
<evidence type="ECO:0000259" key="8">
    <source>
        <dbReference type="PROSITE" id="PS50975"/>
    </source>
</evidence>
<evidence type="ECO:0000256" key="7">
    <source>
        <dbReference type="PROSITE-ProRule" id="PRU00409"/>
    </source>
</evidence>
<comment type="caution">
    <text evidence="10">The sequence shown here is derived from an EMBL/GenBank/DDBJ whole genome shotgun (WGS) entry which is preliminary data.</text>
</comment>
<keyword evidence="6" id="KW-0092">Biotin</keyword>
<organism evidence="10 11">
    <name type="scientific">Lactiplantibacillus modestisalitolerans</name>
    <dbReference type="NCBI Taxonomy" id="1457219"/>
    <lineage>
        <taxon>Bacteria</taxon>
        <taxon>Bacillati</taxon>
        <taxon>Bacillota</taxon>
        <taxon>Bacilli</taxon>
        <taxon>Lactobacillales</taxon>
        <taxon>Lactobacillaceae</taxon>
        <taxon>Lactiplantibacillus</taxon>
    </lineage>
</organism>
<dbReference type="InterPro" id="IPR011764">
    <property type="entry name" value="Biotin_carboxylation_dom"/>
</dbReference>
<dbReference type="Pfam" id="PF02785">
    <property type="entry name" value="Biotin_carb_C"/>
    <property type="match status" value="1"/>
</dbReference>
<feature type="domain" description="Biotin carboxylation" evidence="9">
    <location>
        <begin position="5"/>
        <end position="451"/>
    </location>
</feature>
<dbReference type="PROSITE" id="PS00867">
    <property type="entry name" value="CPSASE_2"/>
    <property type="match status" value="1"/>
</dbReference>
<name>A0ABV5WXW1_9LACO</name>
<gene>
    <name evidence="10" type="ORF">ACFFLI_11650</name>
</gene>
<protein>
    <recommendedName>
        <fullName evidence="1">biotin carboxylase</fullName>
        <ecNumber evidence="1">6.3.4.14</ecNumber>
    </recommendedName>
</protein>
<dbReference type="PROSITE" id="PS50975">
    <property type="entry name" value="ATP_GRASP"/>
    <property type="match status" value="1"/>
</dbReference>
<dbReference type="SMART" id="SM00878">
    <property type="entry name" value="Biotin_carb_C"/>
    <property type="match status" value="1"/>
</dbReference>
<dbReference type="InterPro" id="IPR005482">
    <property type="entry name" value="Biotin_COase_C"/>
</dbReference>
<dbReference type="Proteomes" id="UP001589691">
    <property type="component" value="Unassembled WGS sequence"/>
</dbReference>
<keyword evidence="2" id="KW-0436">Ligase</keyword>
<dbReference type="Pfam" id="PF00289">
    <property type="entry name" value="Biotin_carb_N"/>
    <property type="match status" value="1"/>
</dbReference>
<dbReference type="PROSITE" id="PS00866">
    <property type="entry name" value="CPSASE_1"/>
    <property type="match status" value="1"/>
</dbReference>
<dbReference type="SUPFAM" id="SSF51246">
    <property type="entry name" value="Rudiment single hybrid motif"/>
    <property type="match status" value="1"/>
</dbReference>
<dbReference type="Gene3D" id="3.30.470.20">
    <property type="entry name" value="ATP-grasp fold, B domain"/>
    <property type="match status" value="1"/>
</dbReference>
<dbReference type="PANTHER" id="PTHR18866:SF33">
    <property type="entry name" value="METHYLCROTONOYL-COA CARBOXYLASE SUBUNIT ALPHA, MITOCHONDRIAL-RELATED"/>
    <property type="match status" value="1"/>
</dbReference>
<dbReference type="SUPFAM" id="SSF56059">
    <property type="entry name" value="Glutathione synthetase ATP-binding domain-like"/>
    <property type="match status" value="1"/>
</dbReference>
<keyword evidence="4 7" id="KW-0067">ATP-binding</keyword>
<dbReference type="EC" id="6.3.4.14" evidence="1"/>
<dbReference type="InterPro" id="IPR050856">
    <property type="entry name" value="Biotin_carboxylase_complex"/>
</dbReference>
<evidence type="ECO:0000256" key="2">
    <source>
        <dbReference type="ARBA" id="ARBA00022598"/>
    </source>
</evidence>
<dbReference type="InterPro" id="IPR005479">
    <property type="entry name" value="CPAse_ATP-bd"/>
</dbReference>
<dbReference type="InterPro" id="IPR011054">
    <property type="entry name" value="Rudment_hybrid_motif"/>
</dbReference>
<keyword evidence="5" id="KW-0464">Manganese</keyword>
<dbReference type="PANTHER" id="PTHR18866">
    <property type="entry name" value="CARBOXYLASE:PYRUVATE/ACETYL-COA/PROPIONYL-COA CARBOXYLASE"/>
    <property type="match status" value="1"/>
</dbReference>
<proteinExistence type="predicted"/>
<sequence>MKTKRFTKVLVANRGEIAVQIIRALHELNIQAVAVYTPADQDSPAVRLADEAVCIGPNPVTASYLNMQAIISAANLTGCQAIHPGYGFLSENATFAELCAACHLTFIGPSAALITKMGDKEAARETMHRLGVPVIPGSHQVITNLAEAETVAKQLGYPVMLKAAAGGGGKGIRTVTTAQAMSANFQSAQREARASYSDDRLYVEKILTNVKHVEVQVLADHFGHVVALPERDCSLQRHHQKIIEESPCALVTPKQRQWLLNLVATTTKRLGYTNTGTFEFLMDQQGRFYFLEMNTRLQVEHPVTEMVTGLELIKLQVRIAAGQPLPLRQADVQLTGVAMECRFNAEDPQHDFRPQPGTIKKLVLPTGSLGVRIDAGIVQGSLISPFYDSMIAKIVVHGPDRQRVCQKMQRCLAELQLSGLQTNRRFLHDLVGSPLVQTAKYTTEGIETQFMKGWLDAQTKISTTDDRGATSAAS</sequence>
<dbReference type="PROSITE" id="PS50979">
    <property type="entry name" value="BC"/>
    <property type="match status" value="1"/>
</dbReference>
<dbReference type="RefSeq" id="WP_225424356.1">
    <property type="nucleotide sequence ID" value="NZ_BJEA01000003.1"/>
</dbReference>
<dbReference type="SUPFAM" id="SSF52440">
    <property type="entry name" value="PreATP-grasp domain"/>
    <property type="match status" value="1"/>
</dbReference>
<evidence type="ECO:0000256" key="3">
    <source>
        <dbReference type="ARBA" id="ARBA00022741"/>
    </source>
</evidence>
<dbReference type="InterPro" id="IPR011761">
    <property type="entry name" value="ATP-grasp"/>
</dbReference>